<dbReference type="EMBL" id="VCEB01000002">
    <property type="protein sequence ID" value="KAB0381673.1"/>
    <property type="molecule type" value="Genomic_DNA"/>
</dbReference>
<dbReference type="PANTHER" id="PTHR10772:SF0">
    <property type="entry name" value="10 KDA HEAT SHOCK PROTEIN, MITOCHONDRIAL"/>
    <property type="match status" value="1"/>
</dbReference>
<dbReference type="InterPro" id="IPR020818">
    <property type="entry name" value="Chaperonin_GroES"/>
</dbReference>
<accession>A0A5J5MSV8</accession>
<comment type="caution">
    <text evidence="5">The sequence shown here is derived from an EMBL/GenBank/DDBJ whole genome shotgun (WGS) entry which is preliminary data.</text>
</comment>
<reference evidence="5 6" key="1">
    <citation type="submission" date="2019-06" db="EMBL/GenBank/DDBJ databases">
        <title>Discovery of a novel chromosome fission-fusion reversal in muntjac.</title>
        <authorList>
            <person name="Mudd A.B."/>
            <person name="Bredeson J.V."/>
            <person name="Baum R."/>
            <person name="Hockemeyer D."/>
            <person name="Rokhsar D.S."/>
        </authorList>
    </citation>
    <scope>NUCLEOTIDE SEQUENCE [LARGE SCALE GENOMIC DNA]</scope>
    <source>
        <strain evidence="5">UCam_UCB_Mr</strain>
        <tissue evidence="5">Fibroblast cell line</tissue>
    </source>
</reference>
<dbReference type="GO" id="GO:0051087">
    <property type="term" value="F:protein-folding chaperone binding"/>
    <property type="evidence" value="ECO:0007669"/>
    <property type="project" value="TreeGrafter"/>
</dbReference>
<evidence type="ECO:0008006" key="7">
    <source>
        <dbReference type="Google" id="ProtNLM"/>
    </source>
</evidence>
<gene>
    <name evidence="5" type="ORF">FD755_003590</name>
</gene>
<evidence type="ECO:0000256" key="3">
    <source>
        <dbReference type="RuleBase" id="RU003479"/>
    </source>
</evidence>
<dbReference type="AlphaFoldDB" id="A0A5J5MSV8"/>
<dbReference type="InterPro" id="IPR037124">
    <property type="entry name" value="Chaperonin_GroES_sf"/>
</dbReference>
<dbReference type="CDD" id="cd00320">
    <property type="entry name" value="cpn10"/>
    <property type="match status" value="1"/>
</dbReference>
<protein>
    <recommendedName>
        <fullName evidence="7">10 kDa heat shock protein, mitochondrial</fullName>
    </recommendedName>
</protein>
<evidence type="ECO:0000256" key="1">
    <source>
        <dbReference type="ARBA" id="ARBA00006975"/>
    </source>
</evidence>
<keyword evidence="6" id="KW-1185">Reference proteome</keyword>
<dbReference type="GO" id="GO:0044183">
    <property type="term" value="F:protein folding chaperone"/>
    <property type="evidence" value="ECO:0007669"/>
    <property type="project" value="InterPro"/>
</dbReference>
<evidence type="ECO:0000256" key="2">
    <source>
        <dbReference type="ARBA" id="ARBA00023186"/>
    </source>
</evidence>
<comment type="similarity">
    <text evidence="1 3">Belongs to the GroES chaperonin family.</text>
</comment>
<dbReference type="GO" id="GO:0051082">
    <property type="term" value="F:unfolded protein binding"/>
    <property type="evidence" value="ECO:0007669"/>
    <property type="project" value="TreeGrafter"/>
</dbReference>
<dbReference type="PRINTS" id="PR00297">
    <property type="entry name" value="CHAPERONIN10"/>
</dbReference>
<organism evidence="5 6">
    <name type="scientific">Muntiacus reevesi</name>
    <name type="common">Reeves' muntjac</name>
    <name type="synonym">Cervus reevesi</name>
    <dbReference type="NCBI Taxonomy" id="9886"/>
    <lineage>
        <taxon>Eukaryota</taxon>
        <taxon>Metazoa</taxon>
        <taxon>Chordata</taxon>
        <taxon>Craniata</taxon>
        <taxon>Vertebrata</taxon>
        <taxon>Euteleostomi</taxon>
        <taxon>Mammalia</taxon>
        <taxon>Eutheria</taxon>
        <taxon>Laurasiatheria</taxon>
        <taxon>Artiodactyla</taxon>
        <taxon>Ruminantia</taxon>
        <taxon>Pecora</taxon>
        <taxon>Cervidae</taxon>
        <taxon>Muntiacinae</taxon>
        <taxon>Muntiacus</taxon>
    </lineage>
</organism>
<evidence type="ECO:0000256" key="4">
    <source>
        <dbReference type="SAM" id="SignalP"/>
    </source>
</evidence>
<proteinExistence type="inferred from homology"/>
<dbReference type="GO" id="GO:0046872">
    <property type="term" value="F:metal ion binding"/>
    <property type="evidence" value="ECO:0007669"/>
    <property type="project" value="TreeGrafter"/>
</dbReference>
<feature type="chain" id="PRO_5023924892" description="10 kDa heat shock protein, mitochondrial" evidence="4">
    <location>
        <begin position="24"/>
        <end position="97"/>
    </location>
</feature>
<name>A0A5J5MSV8_MUNRE</name>
<keyword evidence="2 3" id="KW-0143">Chaperone</keyword>
<dbReference type="Proteomes" id="UP000326062">
    <property type="component" value="Chromosome 2"/>
</dbReference>
<dbReference type="PANTHER" id="PTHR10772">
    <property type="entry name" value="10 KDA HEAT SHOCK PROTEIN"/>
    <property type="match status" value="1"/>
</dbReference>
<dbReference type="SUPFAM" id="SSF50129">
    <property type="entry name" value="GroES-like"/>
    <property type="match status" value="1"/>
</dbReference>
<dbReference type="InterPro" id="IPR011032">
    <property type="entry name" value="GroES-like_sf"/>
</dbReference>
<feature type="signal peptide" evidence="4">
    <location>
        <begin position="1"/>
        <end position="23"/>
    </location>
</feature>
<dbReference type="GO" id="GO:0005759">
    <property type="term" value="C:mitochondrial matrix"/>
    <property type="evidence" value="ECO:0007669"/>
    <property type="project" value="TreeGrafter"/>
</dbReference>
<evidence type="ECO:0000313" key="6">
    <source>
        <dbReference type="Proteomes" id="UP000326062"/>
    </source>
</evidence>
<sequence>MAGQAFRKFLSFFVQVLVKKSAAETNQWQHYASIKKLQGKVLQATVVVAGLGSKGRGREIQSVTKKVGDKFLLPEYGGTKVVLVNKDYFSFRRGDIL</sequence>
<dbReference type="Gene3D" id="2.30.33.40">
    <property type="entry name" value="GroES chaperonin"/>
    <property type="match status" value="1"/>
</dbReference>
<keyword evidence="4" id="KW-0732">Signal</keyword>
<evidence type="ECO:0000313" key="5">
    <source>
        <dbReference type="EMBL" id="KAB0381673.1"/>
    </source>
</evidence>
<dbReference type="GO" id="GO:0005524">
    <property type="term" value="F:ATP binding"/>
    <property type="evidence" value="ECO:0007669"/>
    <property type="project" value="InterPro"/>
</dbReference>
<dbReference type="Pfam" id="PF00166">
    <property type="entry name" value="Cpn10"/>
    <property type="match status" value="1"/>
</dbReference>